<dbReference type="InterPro" id="IPR044730">
    <property type="entry name" value="RNase_H-like_dom_plant"/>
</dbReference>
<dbReference type="InterPro" id="IPR036397">
    <property type="entry name" value="RNaseH_sf"/>
</dbReference>
<dbReference type="Proteomes" id="UP001652660">
    <property type="component" value="Chromosome 10e"/>
</dbReference>
<dbReference type="SUPFAM" id="SSF53098">
    <property type="entry name" value="Ribonuclease H-like"/>
    <property type="match status" value="1"/>
</dbReference>
<gene>
    <name evidence="4" type="primary">LOC140015449</name>
</gene>
<evidence type="ECO:0000313" key="3">
    <source>
        <dbReference type="Proteomes" id="UP001652660"/>
    </source>
</evidence>
<proteinExistence type="predicted"/>
<dbReference type="InterPro" id="IPR012337">
    <property type="entry name" value="RNaseH-like_sf"/>
</dbReference>
<evidence type="ECO:0000313" key="4">
    <source>
        <dbReference type="RefSeq" id="XP_071924136.1"/>
    </source>
</evidence>
<dbReference type="PANTHER" id="PTHR47074:SF11">
    <property type="entry name" value="REVERSE TRANSCRIPTASE-LIKE PROTEIN"/>
    <property type="match status" value="1"/>
</dbReference>
<dbReference type="GeneID" id="140015449"/>
<organism evidence="3 4">
    <name type="scientific">Coffea arabica</name>
    <name type="common">Arabian coffee</name>
    <dbReference type="NCBI Taxonomy" id="13443"/>
    <lineage>
        <taxon>Eukaryota</taxon>
        <taxon>Viridiplantae</taxon>
        <taxon>Streptophyta</taxon>
        <taxon>Embryophyta</taxon>
        <taxon>Tracheophyta</taxon>
        <taxon>Spermatophyta</taxon>
        <taxon>Magnoliopsida</taxon>
        <taxon>eudicotyledons</taxon>
        <taxon>Gunneridae</taxon>
        <taxon>Pentapetalae</taxon>
        <taxon>asterids</taxon>
        <taxon>lamiids</taxon>
        <taxon>Gentianales</taxon>
        <taxon>Rubiaceae</taxon>
        <taxon>Ixoroideae</taxon>
        <taxon>Gardenieae complex</taxon>
        <taxon>Bertiereae - Coffeeae clade</taxon>
        <taxon>Coffeeae</taxon>
        <taxon>Coffea</taxon>
    </lineage>
</organism>
<accession>A0ABM4VX73</accession>
<feature type="domain" description="RNase H type-1" evidence="2">
    <location>
        <begin position="33"/>
        <end position="155"/>
    </location>
</feature>
<keyword evidence="3" id="KW-1185">Reference proteome</keyword>
<dbReference type="Pfam" id="PF13456">
    <property type="entry name" value="RVT_3"/>
    <property type="match status" value="1"/>
</dbReference>
<evidence type="ECO:0000259" key="2">
    <source>
        <dbReference type="Pfam" id="PF13456"/>
    </source>
</evidence>
<protein>
    <recommendedName>
        <fullName evidence="2">RNase H type-1 domain-containing protein</fullName>
    </recommendedName>
</protein>
<reference evidence="4" key="1">
    <citation type="submission" date="2025-08" db="UniProtKB">
        <authorList>
            <consortium name="RefSeq"/>
        </authorList>
    </citation>
    <scope>IDENTIFICATION</scope>
    <source>
        <tissue evidence="4">Leaves</tissue>
    </source>
</reference>
<dbReference type="Gene3D" id="3.30.420.10">
    <property type="entry name" value="Ribonuclease H-like superfamily/Ribonuclease H"/>
    <property type="match status" value="1"/>
</dbReference>
<dbReference type="InterPro" id="IPR052929">
    <property type="entry name" value="RNase_H-like_EbsB-rel"/>
</dbReference>
<dbReference type="InterPro" id="IPR002156">
    <property type="entry name" value="RNaseH_domain"/>
</dbReference>
<feature type="compositionally biased region" description="Basic and acidic residues" evidence="1">
    <location>
        <begin position="1"/>
        <end position="12"/>
    </location>
</feature>
<evidence type="ECO:0000256" key="1">
    <source>
        <dbReference type="SAM" id="MobiDB-lite"/>
    </source>
</evidence>
<feature type="region of interest" description="Disordered" evidence="1">
    <location>
        <begin position="1"/>
        <end position="22"/>
    </location>
</feature>
<dbReference type="PANTHER" id="PTHR47074">
    <property type="entry name" value="BNAC02G40300D PROTEIN"/>
    <property type="match status" value="1"/>
</dbReference>
<dbReference type="RefSeq" id="XP_071924136.1">
    <property type="nucleotide sequence ID" value="XM_072068035.1"/>
</dbReference>
<sequence>MGDGEVKTDVNREHRKTKLNSWHPPPLGVIKLNSDAAVEQKFRRIGWGVVARKEDGAVAGAWAGGARREGNPAVEEALAIREAVIKAKQRGWNKVEIQSDCKLMVDKLKDKNADDPITGTILADILLLSRSFEECYFSFVRREGNCVSHKLARFAISLKDEICWLDSFPTWLTCLAKTDVRAVAQTV</sequence>
<dbReference type="CDD" id="cd06222">
    <property type="entry name" value="RNase_H_like"/>
    <property type="match status" value="1"/>
</dbReference>
<name>A0ABM4VX73_COFAR</name>